<evidence type="ECO:0000256" key="9">
    <source>
        <dbReference type="ARBA" id="ARBA00049534"/>
    </source>
</evidence>
<comment type="catalytic activity">
    <reaction evidence="8 10">
        <text>5-[(5-phospho-1-deoxy-D-ribulos-1-ylimino)methylamino]-1-(5-phospho-beta-D-ribosyl)imidazole-4-carboxamide + L-glutamine = D-erythro-1-(imidazol-4-yl)glycerol 3-phosphate + 5-amino-1-(5-phospho-beta-D-ribosyl)imidazole-4-carboxamide + L-glutamate + H(+)</text>
        <dbReference type="Rhea" id="RHEA:24793"/>
        <dbReference type="ChEBI" id="CHEBI:15378"/>
        <dbReference type="ChEBI" id="CHEBI:29985"/>
        <dbReference type="ChEBI" id="CHEBI:58278"/>
        <dbReference type="ChEBI" id="CHEBI:58359"/>
        <dbReference type="ChEBI" id="CHEBI:58475"/>
        <dbReference type="ChEBI" id="CHEBI:58525"/>
        <dbReference type="EC" id="4.3.2.10"/>
    </reaction>
</comment>
<evidence type="ECO:0000256" key="4">
    <source>
        <dbReference type="ARBA" id="ARBA00022801"/>
    </source>
</evidence>
<proteinExistence type="inferred from homology"/>
<dbReference type="SUPFAM" id="SSF52317">
    <property type="entry name" value="Class I glutamine amidotransferase-like"/>
    <property type="match status" value="1"/>
</dbReference>
<evidence type="ECO:0000256" key="2">
    <source>
        <dbReference type="ARBA" id="ARBA00011152"/>
    </source>
</evidence>
<comment type="pathway">
    <text evidence="1 10">Amino-acid biosynthesis; L-histidine biosynthesis; L-histidine from 5-phospho-alpha-D-ribose 1-diphosphate: step 5/9.</text>
</comment>
<comment type="catalytic activity">
    <reaction evidence="9 10">
        <text>L-glutamine + H2O = L-glutamate + NH4(+)</text>
        <dbReference type="Rhea" id="RHEA:15889"/>
        <dbReference type="ChEBI" id="CHEBI:15377"/>
        <dbReference type="ChEBI" id="CHEBI:28938"/>
        <dbReference type="ChEBI" id="CHEBI:29985"/>
        <dbReference type="ChEBI" id="CHEBI:58359"/>
        <dbReference type="EC" id="3.5.1.2"/>
    </reaction>
</comment>
<dbReference type="EC" id="4.3.2.10" evidence="10"/>
<evidence type="ECO:0000256" key="7">
    <source>
        <dbReference type="ARBA" id="ARBA00023239"/>
    </source>
</evidence>
<dbReference type="PIRSF" id="PIRSF000495">
    <property type="entry name" value="Amidotransf_hisH"/>
    <property type="match status" value="1"/>
</dbReference>
<dbReference type="InterPro" id="IPR017926">
    <property type="entry name" value="GATASE"/>
</dbReference>
<dbReference type="EC" id="3.5.1.2" evidence="10"/>
<dbReference type="NCBIfam" id="TIGR01855">
    <property type="entry name" value="IMP_synth_hisH"/>
    <property type="match status" value="1"/>
</dbReference>
<dbReference type="CDD" id="cd01748">
    <property type="entry name" value="GATase1_IGP_Synthase"/>
    <property type="match status" value="1"/>
</dbReference>
<evidence type="ECO:0000256" key="3">
    <source>
        <dbReference type="ARBA" id="ARBA00022605"/>
    </source>
</evidence>
<dbReference type="InterPro" id="IPR010139">
    <property type="entry name" value="Imidazole-glycPsynth_HisH"/>
</dbReference>
<feature type="active site" evidence="10 11">
    <location>
        <position position="196"/>
    </location>
</feature>
<evidence type="ECO:0000313" key="13">
    <source>
        <dbReference type="EMBL" id="OGM99400.1"/>
    </source>
</evidence>
<dbReference type="EMBL" id="MGIZ01000020">
    <property type="protein sequence ID" value="OGM99400.1"/>
    <property type="molecule type" value="Genomic_DNA"/>
</dbReference>
<keyword evidence="7 10" id="KW-0456">Lyase</keyword>
<protein>
    <recommendedName>
        <fullName evidence="10">Imidazole glycerol phosphate synthase subunit HisH</fullName>
        <ecNumber evidence="10">4.3.2.10</ecNumber>
    </recommendedName>
    <alternativeName>
        <fullName evidence="10">IGP synthase glutaminase subunit</fullName>
        <ecNumber evidence="10">3.5.1.2</ecNumber>
    </alternativeName>
    <alternativeName>
        <fullName evidence="10">IGP synthase subunit HisH</fullName>
    </alternativeName>
    <alternativeName>
        <fullName evidence="10">ImGP synthase subunit HisH</fullName>
        <shortName evidence="10">IGPS subunit HisH</shortName>
    </alternativeName>
</protein>
<keyword evidence="5 10" id="KW-0315">Glutamine amidotransferase</keyword>
<feature type="active site" description="Nucleophile" evidence="10 11">
    <location>
        <position position="83"/>
    </location>
</feature>
<dbReference type="UniPathway" id="UPA00031">
    <property type="reaction ID" value="UER00010"/>
</dbReference>
<gene>
    <name evidence="10" type="primary">hisH</name>
    <name evidence="13" type="ORF">A2817_03370</name>
</gene>
<dbReference type="GO" id="GO:0005737">
    <property type="term" value="C:cytoplasm"/>
    <property type="evidence" value="ECO:0007669"/>
    <property type="project" value="UniProtKB-SubCell"/>
</dbReference>
<dbReference type="Proteomes" id="UP000177594">
    <property type="component" value="Unassembled WGS sequence"/>
</dbReference>
<dbReference type="PROSITE" id="PS51273">
    <property type="entry name" value="GATASE_TYPE_1"/>
    <property type="match status" value="1"/>
</dbReference>
<dbReference type="Pfam" id="PF00117">
    <property type="entry name" value="GATase"/>
    <property type="match status" value="1"/>
</dbReference>
<evidence type="ECO:0000256" key="8">
    <source>
        <dbReference type="ARBA" id="ARBA00047838"/>
    </source>
</evidence>
<accession>A0A1F8EF00</accession>
<comment type="subunit">
    <text evidence="2 10">Heterodimer of HisH and HisF.</text>
</comment>
<organism evidence="13 14">
    <name type="scientific">Candidatus Yanofskybacteria bacterium RIFCSPHIGHO2_01_FULL_39_8b</name>
    <dbReference type="NCBI Taxonomy" id="1802659"/>
    <lineage>
        <taxon>Bacteria</taxon>
        <taxon>Candidatus Yanofskyibacteriota</taxon>
    </lineage>
</organism>
<name>A0A1F8EF00_9BACT</name>
<comment type="function">
    <text evidence="10">IGPS catalyzes the conversion of PRFAR and glutamine to IGP, AICAR and glutamate. The HisH subunit catalyzes the hydrolysis of glutamine to glutamate and ammonia as part of the synthesis of IGP and AICAR. The resulting ammonia molecule is channeled to the active site of HisF.</text>
</comment>
<dbReference type="GO" id="GO:0004359">
    <property type="term" value="F:glutaminase activity"/>
    <property type="evidence" value="ECO:0007669"/>
    <property type="project" value="UniProtKB-EC"/>
</dbReference>
<evidence type="ECO:0000256" key="5">
    <source>
        <dbReference type="ARBA" id="ARBA00022962"/>
    </source>
</evidence>
<feature type="domain" description="Glutamine amidotransferase" evidence="12">
    <location>
        <begin position="8"/>
        <end position="214"/>
    </location>
</feature>
<sequence>MSAPKIIIIDYGFGNLFSLTNAFRFLGIEPIVTSSISNIKTADALVLPGVGAFDDGMMGLKKKNLVKPILDFADSEKNLLGICLGMQFLFDYSEEFGKHEGLSLISGAVKRIPDPKQNKNYKIPNIGWSELNKSKHLKSWKNTVLSSSKEGVEMYFVHSYVALPENKKNILASINYGSNIITAVVQKNNITGLQFHPEKSGPEGLKILKQWVIQIST</sequence>
<evidence type="ECO:0000256" key="11">
    <source>
        <dbReference type="PIRSR" id="PIRSR000495-1"/>
    </source>
</evidence>
<evidence type="ECO:0000256" key="10">
    <source>
        <dbReference type="HAMAP-Rule" id="MF_00278"/>
    </source>
</evidence>
<comment type="subcellular location">
    <subcellularLocation>
        <location evidence="10">Cytoplasm</location>
    </subcellularLocation>
</comment>
<evidence type="ECO:0000256" key="6">
    <source>
        <dbReference type="ARBA" id="ARBA00023102"/>
    </source>
</evidence>
<feature type="active site" evidence="10 11">
    <location>
        <position position="198"/>
    </location>
</feature>
<dbReference type="GO" id="GO:0000105">
    <property type="term" value="P:L-histidine biosynthetic process"/>
    <property type="evidence" value="ECO:0007669"/>
    <property type="project" value="UniProtKB-UniRule"/>
</dbReference>
<dbReference type="HAMAP" id="MF_00278">
    <property type="entry name" value="HisH"/>
    <property type="match status" value="1"/>
</dbReference>
<keyword evidence="13" id="KW-0808">Transferase</keyword>
<evidence type="ECO:0000259" key="12">
    <source>
        <dbReference type="Pfam" id="PF00117"/>
    </source>
</evidence>
<dbReference type="PANTHER" id="PTHR42701">
    <property type="entry name" value="IMIDAZOLE GLYCEROL PHOSPHATE SYNTHASE SUBUNIT HISH"/>
    <property type="match status" value="1"/>
</dbReference>
<dbReference type="GO" id="GO:0016829">
    <property type="term" value="F:lyase activity"/>
    <property type="evidence" value="ECO:0007669"/>
    <property type="project" value="UniProtKB-KW"/>
</dbReference>
<keyword evidence="6 10" id="KW-0368">Histidine biosynthesis</keyword>
<comment type="caution">
    <text evidence="13">The sequence shown here is derived from an EMBL/GenBank/DDBJ whole genome shotgun (WGS) entry which is preliminary data.</text>
</comment>
<dbReference type="Gene3D" id="3.40.50.880">
    <property type="match status" value="1"/>
</dbReference>
<keyword evidence="10" id="KW-0963">Cytoplasm</keyword>
<reference evidence="13 14" key="1">
    <citation type="journal article" date="2016" name="Nat. Commun.">
        <title>Thousands of microbial genomes shed light on interconnected biogeochemical processes in an aquifer system.</title>
        <authorList>
            <person name="Anantharaman K."/>
            <person name="Brown C.T."/>
            <person name="Hug L.A."/>
            <person name="Sharon I."/>
            <person name="Castelle C.J."/>
            <person name="Probst A.J."/>
            <person name="Thomas B.C."/>
            <person name="Singh A."/>
            <person name="Wilkins M.J."/>
            <person name="Karaoz U."/>
            <person name="Brodie E.L."/>
            <person name="Williams K.H."/>
            <person name="Hubbard S.S."/>
            <person name="Banfield J.F."/>
        </authorList>
    </citation>
    <scope>NUCLEOTIDE SEQUENCE [LARGE SCALE GENOMIC DNA]</scope>
</reference>
<dbReference type="PANTHER" id="PTHR42701:SF1">
    <property type="entry name" value="IMIDAZOLE GLYCEROL PHOSPHATE SYNTHASE SUBUNIT HISH"/>
    <property type="match status" value="1"/>
</dbReference>
<keyword evidence="4 10" id="KW-0378">Hydrolase</keyword>
<dbReference type="GO" id="GO:0000107">
    <property type="term" value="F:imidazoleglycerol-phosphate synthase activity"/>
    <property type="evidence" value="ECO:0007669"/>
    <property type="project" value="UniProtKB-UniRule"/>
</dbReference>
<keyword evidence="3 10" id="KW-0028">Amino-acid biosynthesis</keyword>
<evidence type="ECO:0000256" key="1">
    <source>
        <dbReference type="ARBA" id="ARBA00005091"/>
    </source>
</evidence>
<dbReference type="AlphaFoldDB" id="A0A1F8EF00"/>
<dbReference type="InterPro" id="IPR029062">
    <property type="entry name" value="Class_I_gatase-like"/>
</dbReference>
<evidence type="ECO:0000313" key="14">
    <source>
        <dbReference type="Proteomes" id="UP000177594"/>
    </source>
</evidence>